<evidence type="ECO:0000256" key="5">
    <source>
        <dbReference type="HAMAP-Rule" id="MF_00099"/>
    </source>
</evidence>
<reference evidence="10 11" key="1">
    <citation type="submission" date="2019-03" db="EMBL/GenBank/DDBJ databases">
        <title>Cohnella endophytica sp. nov., a novel endophytic bacterium isolated from bark of Sonneratia apetala.</title>
        <authorList>
            <person name="Tuo L."/>
        </authorList>
    </citation>
    <scope>NUCLEOTIDE SEQUENCE [LARGE SCALE GENOMIC DNA]</scope>
    <source>
        <strain evidence="10 11">CCTCC AB 208254</strain>
    </source>
</reference>
<feature type="active site" evidence="5 6">
    <location>
        <position position="173"/>
    </location>
</feature>
<dbReference type="CDD" id="cd17541">
    <property type="entry name" value="REC_CheB-like"/>
    <property type="match status" value="1"/>
</dbReference>
<feature type="domain" description="CheB-type methylesterase" evidence="9">
    <location>
        <begin position="161"/>
        <end position="355"/>
    </location>
</feature>
<dbReference type="InterPro" id="IPR001789">
    <property type="entry name" value="Sig_transdc_resp-reg_receiver"/>
</dbReference>
<evidence type="ECO:0000313" key="11">
    <source>
        <dbReference type="Proteomes" id="UP000297900"/>
    </source>
</evidence>
<dbReference type="PANTHER" id="PTHR42872:SF6">
    <property type="entry name" value="PROTEIN-GLUTAMATE METHYLESTERASE_PROTEIN-GLUTAMINE GLUTAMINASE"/>
    <property type="match status" value="1"/>
</dbReference>
<evidence type="ECO:0000256" key="4">
    <source>
        <dbReference type="ARBA" id="ARBA00048267"/>
    </source>
</evidence>
<dbReference type="InterPro" id="IPR000673">
    <property type="entry name" value="Sig_transdc_resp-reg_Me-estase"/>
</dbReference>
<dbReference type="PANTHER" id="PTHR42872">
    <property type="entry name" value="PROTEIN-GLUTAMATE METHYLESTERASE/PROTEIN-GLUTAMINE GLUTAMINASE"/>
    <property type="match status" value="1"/>
</dbReference>
<evidence type="ECO:0000259" key="9">
    <source>
        <dbReference type="PROSITE" id="PS50122"/>
    </source>
</evidence>
<organism evidence="10 11">
    <name type="scientific">Cohnella luojiensis</name>
    <dbReference type="NCBI Taxonomy" id="652876"/>
    <lineage>
        <taxon>Bacteria</taxon>
        <taxon>Bacillati</taxon>
        <taxon>Bacillota</taxon>
        <taxon>Bacilli</taxon>
        <taxon>Bacillales</taxon>
        <taxon>Paenibacillaceae</taxon>
        <taxon>Cohnella</taxon>
    </lineage>
</organism>
<comment type="PTM">
    <text evidence="5">Phosphorylated by CheA. Phosphorylation of the N-terminal regulatory domain activates the methylesterase activity.</text>
</comment>
<protein>
    <recommendedName>
        <fullName evidence="5">Protein-glutamate methylesterase/protein-glutamine glutaminase</fullName>
        <ecNumber evidence="5">3.1.1.61</ecNumber>
        <ecNumber evidence="5">3.5.1.44</ecNumber>
    </recommendedName>
</protein>
<proteinExistence type="inferred from homology"/>
<feature type="domain" description="Response regulatory" evidence="8">
    <location>
        <begin position="3"/>
        <end position="120"/>
    </location>
</feature>
<accession>A0A4Y8LUY1</accession>
<evidence type="ECO:0000256" key="3">
    <source>
        <dbReference type="ARBA" id="ARBA00022801"/>
    </source>
</evidence>
<dbReference type="PIRSF" id="PIRSF000876">
    <property type="entry name" value="RR_chemtxs_CheB"/>
    <property type="match status" value="1"/>
</dbReference>
<keyword evidence="11" id="KW-1185">Reference proteome</keyword>
<sequence length="356" mass="38254">MLRVLVADDSVFMRKLLIQLIDEEPSMKVIGTAKNGLEAVDLVKGLKPDVVTMDVEMPRMNGLQALEKIMTECPVPVVMVSSLTHEGAKETIQALRLGAVDFIAKPSGSLSADMHLVKDDLIAKIKAASVSSLKKLTPLRGSRVSGFAGAERAPALKSESRKSFDQIFAIGTSTGGPRALESVLTGLPGDFPYPVLVVQHMPPKFTLSLAQRLNGLVSLNVVEAEQHQLIAGETVYIAPGGFHMEVSQERGVYRISLNEEPPRGRHRPSVDVLFESVARLSRLRRHLVIMTGMGGDGAKGMLEAKQLGASSTIAESEETSLIFGMPRVAIELGCVDHVVPLHKIADKMVSVASLPG</sequence>
<dbReference type="Gene3D" id="3.40.50.2300">
    <property type="match status" value="1"/>
</dbReference>
<comment type="function">
    <text evidence="5">Involved in chemotaxis. Part of a chemotaxis signal transduction system that modulates chemotaxis in response to various stimuli. Catalyzes the demethylation of specific methylglutamate residues introduced into the chemoreceptors (methyl-accepting chemotaxis proteins or MCP) by CheR. Also mediates the irreversible deamidation of specific glutamine residues to glutamic acid.</text>
</comment>
<keyword evidence="5 7" id="KW-0597">Phosphoprotein</keyword>
<comment type="caution">
    <text evidence="10">The sequence shown here is derived from an EMBL/GenBank/DDBJ whole genome shotgun (WGS) entry which is preliminary data.</text>
</comment>
<keyword evidence="1 5" id="KW-0963">Cytoplasm</keyword>
<dbReference type="Gene3D" id="3.40.50.180">
    <property type="entry name" value="Methylesterase CheB, C-terminal domain"/>
    <property type="match status" value="1"/>
</dbReference>
<comment type="subcellular location">
    <subcellularLocation>
        <location evidence="5">Cytoplasm</location>
    </subcellularLocation>
</comment>
<dbReference type="PROSITE" id="PS50110">
    <property type="entry name" value="RESPONSE_REGULATORY"/>
    <property type="match status" value="1"/>
</dbReference>
<dbReference type="GO" id="GO:0050568">
    <property type="term" value="F:protein-glutamine glutaminase activity"/>
    <property type="evidence" value="ECO:0007669"/>
    <property type="project" value="UniProtKB-UniRule"/>
</dbReference>
<dbReference type="EC" id="3.1.1.61" evidence="5"/>
<comment type="catalytic activity">
    <reaction evidence="4 5">
        <text>[protein]-L-glutamate 5-O-methyl ester + H2O = L-glutamyl-[protein] + methanol + H(+)</text>
        <dbReference type="Rhea" id="RHEA:23236"/>
        <dbReference type="Rhea" id="RHEA-COMP:10208"/>
        <dbReference type="Rhea" id="RHEA-COMP:10311"/>
        <dbReference type="ChEBI" id="CHEBI:15377"/>
        <dbReference type="ChEBI" id="CHEBI:15378"/>
        <dbReference type="ChEBI" id="CHEBI:17790"/>
        <dbReference type="ChEBI" id="CHEBI:29973"/>
        <dbReference type="ChEBI" id="CHEBI:82795"/>
        <dbReference type="EC" id="3.1.1.61"/>
    </reaction>
</comment>
<dbReference type="GO" id="GO:0000156">
    <property type="term" value="F:phosphorelay response regulator activity"/>
    <property type="evidence" value="ECO:0007669"/>
    <property type="project" value="InterPro"/>
</dbReference>
<gene>
    <name evidence="5" type="primary">cheB</name>
    <name evidence="10" type="ORF">E2980_13965</name>
</gene>
<evidence type="ECO:0000256" key="7">
    <source>
        <dbReference type="PROSITE-ProRule" id="PRU00169"/>
    </source>
</evidence>
<dbReference type="Proteomes" id="UP000297900">
    <property type="component" value="Unassembled WGS sequence"/>
</dbReference>
<keyword evidence="3 5" id="KW-0378">Hydrolase</keyword>
<evidence type="ECO:0000256" key="2">
    <source>
        <dbReference type="ARBA" id="ARBA00022500"/>
    </source>
</evidence>
<dbReference type="CDD" id="cd16432">
    <property type="entry name" value="CheB_Rec"/>
    <property type="match status" value="1"/>
</dbReference>
<dbReference type="SMART" id="SM00448">
    <property type="entry name" value="REC"/>
    <property type="match status" value="1"/>
</dbReference>
<dbReference type="GO" id="GO:0006935">
    <property type="term" value="P:chemotaxis"/>
    <property type="evidence" value="ECO:0007669"/>
    <property type="project" value="UniProtKB-UniRule"/>
</dbReference>
<dbReference type="PROSITE" id="PS50122">
    <property type="entry name" value="CHEB"/>
    <property type="match status" value="1"/>
</dbReference>
<evidence type="ECO:0000256" key="6">
    <source>
        <dbReference type="PROSITE-ProRule" id="PRU00050"/>
    </source>
</evidence>
<keyword evidence="2 5" id="KW-0145">Chemotaxis</keyword>
<dbReference type="Pfam" id="PF00072">
    <property type="entry name" value="Response_reg"/>
    <property type="match status" value="1"/>
</dbReference>
<dbReference type="InterPro" id="IPR035909">
    <property type="entry name" value="CheB_C"/>
</dbReference>
<feature type="active site" evidence="5 6">
    <location>
        <position position="200"/>
    </location>
</feature>
<evidence type="ECO:0000259" key="8">
    <source>
        <dbReference type="PROSITE" id="PS50110"/>
    </source>
</evidence>
<comment type="similarity">
    <text evidence="5">Belongs to the CheB family.</text>
</comment>
<dbReference type="GO" id="GO:0005737">
    <property type="term" value="C:cytoplasm"/>
    <property type="evidence" value="ECO:0007669"/>
    <property type="project" value="UniProtKB-SubCell"/>
</dbReference>
<dbReference type="SUPFAM" id="SSF52172">
    <property type="entry name" value="CheY-like"/>
    <property type="match status" value="1"/>
</dbReference>
<dbReference type="EMBL" id="SOMN01000019">
    <property type="protein sequence ID" value="TFE25416.1"/>
    <property type="molecule type" value="Genomic_DNA"/>
</dbReference>
<dbReference type="InterPro" id="IPR011006">
    <property type="entry name" value="CheY-like_superfamily"/>
</dbReference>
<evidence type="ECO:0000313" key="10">
    <source>
        <dbReference type="EMBL" id="TFE25416.1"/>
    </source>
</evidence>
<dbReference type="RefSeq" id="WP_135152807.1">
    <property type="nucleotide sequence ID" value="NZ_SOMN01000019.1"/>
</dbReference>
<dbReference type="Pfam" id="PF01339">
    <property type="entry name" value="CheB_methylest"/>
    <property type="match status" value="1"/>
</dbReference>
<evidence type="ECO:0000256" key="1">
    <source>
        <dbReference type="ARBA" id="ARBA00022490"/>
    </source>
</evidence>
<dbReference type="EC" id="3.5.1.44" evidence="5"/>
<dbReference type="NCBIfam" id="NF009206">
    <property type="entry name" value="PRK12555.1"/>
    <property type="match status" value="1"/>
</dbReference>
<dbReference type="GO" id="GO:0008984">
    <property type="term" value="F:protein-glutamate methylesterase activity"/>
    <property type="evidence" value="ECO:0007669"/>
    <property type="project" value="UniProtKB-UniRule"/>
</dbReference>
<name>A0A4Y8LUY1_9BACL</name>
<comment type="domain">
    <text evidence="5">Contains a C-terminal catalytic domain, and an N-terminal region which modulates catalytic activity.</text>
</comment>
<dbReference type="NCBIfam" id="NF001965">
    <property type="entry name" value="PRK00742.1"/>
    <property type="match status" value="1"/>
</dbReference>
<dbReference type="InterPro" id="IPR008248">
    <property type="entry name" value="CheB-like"/>
</dbReference>
<dbReference type="SUPFAM" id="SSF52738">
    <property type="entry name" value="Methylesterase CheB, C-terminal domain"/>
    <property type="match status" value="1"/>
</dbReference>
<feature type="active site" evidence="5 6">
    <location>
        <position position="296"/>
    </location>
</feature>
<dbReference type="HAMAP" id="MF_00099">
    <property type="entry name" value="CheB_chemtxs"/>
    <property type="match status" value="1"/>
</dbReference>
<dbReference type="AlphaFoldDB" id="A0A4Y8LUY1"/>
<feature type="modified residue" description="4-aspartylphosphate" evidence="5 7">
    <location>
        <position position="54"/>
    </location>
</feature>
<dbReference type="OrthoDB" id="9793421at2"/>
<comment type="catalytic activity">
    <reaction evidence="5">
        <text>L-glutaminyl-[protein] + H2O = L-glutamyl-[protein] + NH4(+)</text>
        <dbReference type="Rhea" id="RHEA:16441"/>
        <dbReference type="Rhea" id="RHEA-COMP:10207"/>
        <dbReference type="Rhea" id="RHEA-COMP:10208"/>
        <dbReference type="ChEBI" id="CHEBI:15377"/>
        <dbReference type="ChEBI" id="CHEBI:28938"/>
        <dbReference type="ChEBI" id="CHEBI:29973"/>
        <dbReference type="ChEBI" id="CHEBI:30011"/>
        <dbReference type="EC" id="3.5.1.44"/>
    </reaction>
</comment>